<dbReference type="InterPro" id="IPR008259">
    <property type="entry name" value="FMN_hydac_DH_AS"/>
</dbReference>
<feature type="binding site" evidence="7">
    <location>
        <position position="281"/>
    </location>
    <ligand>
        <name>FMN</name>
        <dbReference type="ChEBI" id="CHEBI:58210"/>
    </ligand>
</feature>
<evidence type="ECO:0000313" key="9">
    <source>
        <dbReference type="EMBL" id="OQM73996.1"/>
    </source>
</evidence>
<dbReference type="PANTHER" id="PTHR10578">
    <property type="entry name" value="S -2-HYDROXY-ACID OXIDASE-RELATED"/>
    <property type="match status" value="1"/>
</dbReference>
<feature type="binding site" evidence="7">
    <location>
        <position position="134"/>
    </location>
    <ligand>
        <name>FMN</name>
        <dbReference type="ChEBI" id="CHEBI:58210"/>
    </ligand>
</feature>
<evidence type="ECO:0000259" key="8">
    <source>
        <dbReference type="PROSITE" id="PS51349"/>
    </source>
</evidence>
<feature type="binding site" evidence="7">
    <location>
        <position position="52"/>
    </location>
    <ligand>
        <name>glyoxylate</name>
        <dbReference type="ChEBI" id="CHEBI:36655"/>
    </ligand>
</feature>
<feature type="binding site" evidence="7">
    <location>
        <position position="303"/>
    </location>
    <ligand>
        <name>FMN</name>
        <dbReference type="ChEBI" id="CHEBI:58210"/>
    </ligand>
</feature>
<keyword evidence="4" id="KW-0560">Oxidoreductase</keyword>
<dbReference type="PIRSF" id="PIRSF000138">
    <property type="entry name" value="Al-hdrx_acd_dh"/>
    <property type="match status" value="1"/>
</dbReference>
<sequence length="438" mass="47472">MASSKQAQAGGGTGWGAGASASADATRLRRYPGLQALMKRAKRRTPRFAFDYLEGGVGDEICIERNRRALDAIEIIPRYGFDTSAPHLTASLFGRNYALPLGIAPMGLSGLVWPNADDAMAAAAEKAGIPFVLSMVSNTDIETIARIAPSVVWLQLYAVPEDDYRVTLDMVDRATRAGVHALVLTLDTPMRQKRLRDLRNGLTVPFRPTWKTIYDVARAPVWAFSTLRHRQPRFANFIPYVKGSRRPADVAGYVDRHISGAVTWDLIERIRQKWQGPLVLKGIQHPDDAEHAVKLGIDGIIVSNHGGRQFDAAPAAIDLVQTMKRRVAGRAAIMLDGSIHSGLDILKALTCGADFTFAGRPFLAATAALGQRGPAHLARMFEAELRGVMGQVGVTKIGDCSALSRRMNRSEDFYHLNPVIGKGGSLVGDMPGSANGDP</sequence>
<keyword evidence="10" id="KW-1185">Reference proteome</keyword>
<evidence type="ECO:0000313" key="10">
    <source>
        <dbReference type="Proteomes" id="UP000191905"/>
    </source>
</evidence>
<dbReference type="GO" id="GO:0010181">
    <property type="term" value="F:FMN binding"/>
    <property type="evidence" value="ECO:0007669"/>
    <property type="project" value="InterPro"/>
</dbReference>
<dbReference type="RefSeq" id="WP_080921237.1">
    <property type="nucleotide sequence ID" value="NZ_MDET01000045.1"/>
</dbReference>
<comment type="similarity">
    <text evidence="5">Belongs to the FMN-dependent alpha-hydroxy acid dehydrogenase family.</text>
</comment>
<dbReference type="OrthoDB" id="9770452at2"/>
<evidence type="ECO:0000256" key="2">
    <source>
        <dbReference type="ARBA" id="ARBA00022630"/>
    </source>
</evidence>
<comment type="cofactor">
    <cofactor evidence="1">
        <name>FMN</name>
        <dbReference type="ChEBI" id="CHEBI:58210"/>
    </cofactor>
</comment>
<feature type="binding site" evidence="7">
    <location>
        <position position="155"/>
    </location>
    <ligand>
        <name>FMN</name>
        <dbReference type="ChEBI" id="CHEBI:58210"/>
    </ligand>
</feature>
<protein>
    <submittedName>
        <fullName evidence="9">Alpha-hydroxy-acid oxidizing enzyme</fullName>
    </submittedName>
</protein>
<feature type="binding site" evidence="7">
    <location>
        <position position="157"/>
    </location>
    <ligand>
        <name>glyoxylate</name>
        <dbReference type="ChEBI" id="CHEBI:36655"/>
    </ligand>
</feature>
<feature type="binding site" evidence="7">
    <location>
        <begin position="105"/>
        <end position="107"/>
    </location>
    <ligand>
        <name>FMN</name>
        <dbReference type="ChEBI" id="CHEBI:58210"/>
    </ligand>
</feature>
<comment type="caution">
    <text evidence="9">The sequence shown here is derived from an EMBL/GenBank/DDBJ whole genome shotgun (WGS) entry which is preliminary data.</text>
</comment>
<dbReference type="AlphaFoldDB" id="A0A1V8RLI2"/>
<evidence type="ECO:0000256" key="5">
    <source>
        <dbReference type="ARBA" id="ARBA00024042"/>
    </source>
</evidence>
<keyword evidence="3 7" id="KW-0288">FMN</keyword>
<keyword evidence="2 7" id="KW-0285">Flavoprotein</keyword>
<name>A0A1V8RLI2_9HYPH</name>
<evidence type="ECO:0000256" key="6">
    <source>
        <dbReference type="PIRSR" id="PIRSR000138-1"/>
    </source>
</evidence>
<reference evidence="9 10" key="1">
    <citation type="journal article" date="2016" name="Int. J. Syst. Evol. Microbiol.">
        <title>Pseudaminobacter manganicus sp. nov., isolated from sludge of a manganese mine.</title>
        <authorList>
            <person name="Li J."/>
            <person name="Huang J."/>
            <person name="Liao S."/>
            <person name="Wang G."/>
        </authorList>
    </citation>
    <scope>NUCLEOTIDE SEQUENCE [LARGE SCALE GENOMIC DNA]</scope>
    <source>
        <strain evidence="9 10">JH-7</strain>
    </source>
</reference>
<dbReference type="CDD" id="cd02809">
    <property type="entry name" value="alpha_hydroxyacid_oxid_FMN"/>
    <property type="match status" value="1"/>
</dbReference>
<dbReference type="PANTHER" id="PTHR10578:SF107">
    <property type="entry name" value="2-HYDROXYACID OXIDASE 1"/>
    <property type="match status" value="1"/>
</dbReference>
<dbReference type="InterPro" id="IPR000262">
    <property type="entry name" value="FMN-dep_DH"/>
</dbReference>
<feature type="active site" description="Proton acceptor" evidence="6">
    <location>
        <position position="305"/>
    </location>
</feature>
<dbReference type="InterPro" id="IPR013785">
    <property type="entry name" value="Aldolase_TIM"/>
</dbReference>
<feature type="binding site" evidence="7">
    <location>
        <position position="194"/>
    </location>
    <ligand>
        <name>glyoxylate</name>
        <dbReference type="ChEBI" id="CHEBI:36655"/>
    </ligand>
</feature>
<dbReference type="InterPro" id="IPR012133">
    <property type="entry name" value="Alpha-hydoxy_acid_DH_FMN"/>
</dbReference>
<feature type="binding site" evidence="7">
    <location>
        <begin position="359"/>
        <end position="360"/>
    </location>
    <ligand>
        <name>FMN</name>
        <dbReference type="ChEBI" id="CHEBI:58210"/>
    </ligand>
</feature>
<proteinExistence type="inferred from homology"/>
<dbReference type="Gene3D" id="3.20.20.70">
    <property type="entry name" value="Aldolase class I"/>
    <property type="match status" value="1"/>
</dbReference>
<dbReference type="STRING" id="1873176.BFN67_06625"/>
<evidence type="ECO:0000256" key="4">
    <source>
        <dbReference type="ARBA" id="ARBA00023002"/>
    </source>
</evidence>
<dbReference type="PROSITE" id="PS51349">
    <property type="entry name" value="FMN_HYDROXY_ACID_DH_2"/>
    <property type="match status" value="1"/>
</dbReference>
<evidence type="ECO:0000256" key="3">
    <source>
        <dbReference type="ARBA" id="ARBA00022643"/>
    </source>
</evidence>
<evidence type="ECO:0000256" key="7">
    <source>
        <dbReference type="PIRSR" id="PIRSR000138-2"/>
    </source>
</evidence>
<dbReference type="SUPFAM" id="SSF51395">
    <property type="entry name" value="FMN-linked oxidoreductases"/>
    <property type="match status" value="1"/>
</dbReference>
<dbReference type="PROSITE" id="PS00557">
    <property type="entry name" value="FMN_HYDROXY_ACID_DH_1"/>
    <property type="match status" value="1"/>
</dbReference>
<evidence type="ECO:0000256" key="1">
    <source>
        <dbReference type="ARBA" id="ARBA00001917"/>
    </source>
</evidence>
<accession>A0A1V8RLI2</accession>
<feature type="binding site" evidence="7">
    <location>
        <position position="308"/>
    </location>
    <ligand>
        <name>glyoxylate</name>
        <dbReference type="ChEBI" id="CHEBI:36655"/>
    </ligand>
</feature>
<organism evidence="9 10">
    <name type="scientific">Manganibacter manganicus</name>
    <dbReference type="NCBI Taxonomy" id="1873176"/>
    <lineage>
        <taxon>Bacteria</taxon>
        <taxon>Pseudomonadati</taxon>
        <taxon>Pseudomonadota</taxon>
        <taxon>Alphaproteobacteria</taxon>
        <taxon>Hyphomicrobiales</taxon>
        <taxon>Phyllobacteriaceae</taxon>
        <taxon>Manganibacter</taxon>
    </lineage>
</organism>
<dbReference type="InterPro" id="IPR037396">
    <property type="entry name" value="FMN_HAD"/>
</dbReference>
<feature type="domain" description="FMN hydroxy acid dehydrogenase" evidence="8">
    <location>
        <begin position="26"/>
        <end position="410"/>
    </location>
</feature>
<feature type="binding site" evidence="7">
    <location>
        <position position="305"/>
    </location>
    <ligand>
        <name>glyoxylate</name>
        <dbReference type="ChEBI" id="CHEBI:36655"/>
    </ligand>
</feature>
<gene>
    <name evidence="9" type="ORF">BFN67_06625</name>
</gene>
<dbReference type="Proteomes" id="UP000191905">
    <property type="component" value="Unassembled WGS sequence"/>
</dbReference>
<dbReference type="EMBL" id="MDET01000045">
    <property type="protein sequence ID" value="OQM73996.1"/>
    <property type="molecule type" value="Genomic_DNA"/>
</dbReference>
<dbReference type="Pfam" id="PF01070">
    <property type="entry name" value="FMN_dh"/>
    <property type="match status" value="1"/>
</dbReference>
<feature type="binding site" evidence="7">
    <location>
        <position position="185"/>
    </location>
    <ligand>
        <name>FMN</name>
        <dbReference type="ChEBI" id="CHEBI:58210"/>
    </ligand>
</feature>
<dbReference type="GO" id="GO:0016491">
    <property type="term" value="F:oxidoreductase activity"/>
    <property type="evidence" value="ECO:0007669"/>
    <property type="project" value="UniProtKB-KW"/>
</dbReference>